<comment type="similarity">
    <text evidence="1">Belongs to the FtsK/SpoIIIE/SftA family.</text>
</comment>
<dbReference type="InterPro" id="IPR002543">
    <property type="entry name" value="FtsK_dom"/>
</dbReference>
<dbReference type="InterPro" id="IPR018541">
    <property type="entry name" value="Ftsk_gamma"/>
</dbReference>
<dbReference type="Pfam" id="PF01580">
    <property type="entry name" value="FtsK_SpoIIIE"/>
    <property type="match status" value="1"/>
</dbReference>
<accession>A0A494ZVH4</accession>
<gene>
    <name evidence="9" type="ORF">D8M06_15640</name>
</gene>
<dbReference type="AlphaFoldDB" id="A0A494ZVH4"/>
<feature type="domain" description="FtsK" evidence="8">
    <location>
        <begin position="620"/>
        <end position="812"/>
    </location>
</feature>
<dbReference type="Pfam" id="PF09397">
    <property type="entry name" value="FtsK_gamma"/>
    <property type="match status" value="1"/>
</dbReference>
<dbReference type="InterPro" id="IPR041027">
    <property type="entry name" value="FtsK_alpha"/>
</dbReference>
<dbReference type="Gene3D" id="1.10.10.10">
    <property type="entry name" value="Winged helix-like DNA-binding domain superfamily/Winged helix DNA-binding domain"/>
    <property type="match status" value="1"/>
</dbReference>
<evidence type="ECO:0000256" key="5">
    <source>
        <dbReference type="ARBA" id="ARBA00023125"/>
    </source>
</evidence>
<feature type="compositionally biased region" description="Polar residues" evidence="7">
    <location>
        <begin position="400"/>
        <end position="412"/>
    </location>
</feature>
<dbReference type="PROSITE" id="PS50901">
    <property type="entry name" value="FTSK"/>
    <property type="match status" value="1"/>
</dbReference>
<dbReference type="Proteomes" id="UP000269301">
    <property type="component" value="Unassembled WGS sequence"/>
</dbReference>
<dbReference type="SMART" id="SM00843">
    <property type="entry name" value="Ftsk_gamma"/>
    <property type="match status" value="1"/>
</dbReference>
<dbReference type="SUPFAM" id="SSF46785">
    <property type="entry name" value="Winged helix' DNA-binding domain"/>
    <property type="match status" value="1"/>
</dbReference>
<keyword evidence="10" id="KW-1185">Reference proteome</keyword>
<feature type="compositionally biased region" description="Basic and acidic residues" evidence="7">
    <location>
        <begin position="62"/>
        <end position="97"/>
    </location>
</feature>
<dbReference type="GO" id="GO:0003677">
    <property type="term" value="F:DNA binding"/>
    <property type="evidence" value="ECO:0007669"/>
    <property type="project" value="UniProtKB-KW"/>
</dbReference>
<feature type="compositionally biased region" description="Polar residues" evidence="7">
    <location>
        <begin position="108"/>
        <end position="135"/>
    </location>
</feature>
<name>A0A494ZVH4_9BACI</name>
<protein>
    <submittedName>
        <fullName evidence="9">DNA translocase FtsK</fullName>
    </submittedName>
</protein>
<evidence type="ECO:0000256" key="1">
    <source>
        <dbReference type="ARBA" id="ARBA00006474"/>
    </source>
</evidence>
<dbReference type="InterPro" id="IPR036388">
    <property type="entry name" value="WH-like_DNA-bd_sf"/>
</dbReference>
<feature type="compositionally biased region" description="Polar residues" evidence="7">
    <location>
        <begin position="203"/>
        <end position="212"/>
    </location>
</feature>
<dbReference type="SMART" id="SM00382">
    <property type="entry name" value="AAA"/>
    <property type="match status" value="1"/>
</dbReference>
<dbReference type="Pfam" id="PF17854">
    <property type="entry name" value="FtsK_alpha"/>
    <property type="match status" value="1"/>
</dbReference>
<feature type="compositionally biased region" description="Basic and acidic residues" evidence="7">
    <location>
        <begin position="264"/>
        <end position="289"/>
    </location>
</feature>
<feature type="binding site" evidence="6">
    <location>
        <begin position="637"/>
        <end position="644"/>
    </location>
    <ligand>
        <name>ATP</name>
        <dbReference type="ChEBI" id="CHEBI:30616"/>
    </ligand>
</feature>
<dbReference type="InterPro" id="IPR036390">
    <property type="entry name" value="WH_DNA-bd_sf"/>
</dbReference>
<feature type="region of interest" description="Disordered" evidence="7">
    <location>
        <begin position="150"/>
        <end position="414"/>
    </location>
</feature>
<dbReference type="CDD" id="cd01127">
    <property type="entry name" value="TrwB_TraG_TraD_VirD4"/>
    <property type="match status" value="1"/>
</dbReference>
<dbReference type="GO" id="GO:0005524">
    <property type="term" value="F:ATP binding"/>
    <property type="evidence" value="ECO:0007669"/>
    <property type="project" value="UniProtKB-UniRule"/>
</dbReference>
<dbReference type="RefSeq" id="WP_121205539.1">
    <property type="nucleotide sequence ID" value="NZ_RBZP01000017.1"/>
</dbReference>
<feature type="compositionally biased region" description="Basic and acidic residues" evidence="7">
    <location>
        <begin position="370"/>
        <end position="399"/>
    </location>
</feature>
<evidence type="ECO:0000256" key="6">
    <source>
        <dbReference type="PROSITE-ProRule" id="PRU00289"/>
    </source>
</evidence>
<dbReference type="PANTHER" id="PTHR22683:SF42">
    <property type="entry name" value="DNA TRANSLOCASE SFTA"/>
    <property type="match status" value="1"/>
</dbReference>
<dbReference type="InterPro" id="IPR027417">
    <property type="entry name" value="P-loop_NTPase"/>
</dbReference>
<feature type="region of interest" description="Disordered" evidence="7">
    <location>
        <begin position="13"/>
        <end position="138"/>
    </location>
</feature>
<dbReference type="Gene3D" id="3.40.50.300">
    <property type="entry name" value="P-loop containing nucleotide triphosphate hydrolases"/>
    <property type="match status" value="1"/>
</dbReference>
<organism evidence="9 10">
    <name type="scientific">Oceanobacillus halophilus</name>
    <dbReference type="NCBI Taxonomy" id="930130"/>
    <lineage>
        <taxon>Bacteria</taxon>
        <taxon>Bacillati</taxon>
        <taxon>Bacillota</taxon>
        <taxon>Bacilli</taxon>
        <taxon>Bacillales</taxon>
        <taxon>Bacillaceae</taxon>
        <taxon>Oceanobacillus</taxon>
    </lineage>
</organism>
<evidence type="ECO:0000256" key="3">
    <source>
        <dbReference type="ARBA" id="ARBA00022829"/>
    </source>
</evidence>
<keyword evidence="3" id="KW-0159">Chromosome partition</keyword>
<keyword evidence="5" id="KW-0238">DNA-binding</keyword>
<evidence type="ECO:0000256" key="2">
    <source>
        <dbReference type="ARBA" id="ARBA00022741"/>
    </source>
</evidence>
<dbReference type="GO" id="GO:0007059">
    <property type="term" value="P:chromosome segregation"/>
    <property type="evidence" value="ECO:0007669"/>
    <property type="project" value="UniProtKB-KW"/>
</dbReference>
<keyword evidence="4 6" id="KW-0067">ATP-binding</keyword>
<feature type="region of interest" description="Disordered" evidence="7">
    <location>
        <begin position="437"/>
        <end position="483"/>
    </location>
</feature>
<sequence>MWEKWKKKIKELFTDNEEETTPIDAPVSRERDHGKQNIQARVSYKYPKPKSFRFPVIPDENEPIKRKDKRDNREKRVKENNRSSVYERKRVDTPTRDIHHKLKRNVRDSSNNNQQKENIHTAKNNKQQTTLNSNKIYKKTDKPFEVTEVPSPIYGFRKPNKQEKEIQDVPAFVRNADKREKEKSDSKDNNEQKSIHTDGVSAFSEQVASTVEQELDIEENLESVNKYKINPVQSHDSNIKRTEEIMTEQKETKNEWELSEETDADKKTEMEEQQKKDETPESTKKEANHLDSYGDIQQHGDGQNMDNEDNANSEGFSGEKINQPDQVEEDTESRVPFEELSMEENEMEEATEKSKPEEPIQEEITMEQIEASKYEPIEEPTKEEHIEEKEVEVVNKKQNPDYNNESSSTQENKPYVFPFNVIMTPSDKRNLRKRELETKNKQVNNNHPDKQNEVKEDKPKLFEEASPVSKKFVPSEVRKEEETTDKHIPYHLLNDPVPSSNDNQIWVEQQQCLLEQTLKHFNVRANVVKATQGPSVTRFEVHPELGVKVSKIKNLSDDLKLNMAAEDIRIEAPIPGKNTVGIEIPNQKAQMVGLQEIFETEEFKDSESPLTIALGLSIEGEPKITNIQKMPHGLIAGATGSGKSVCINTMLISLIYKASHEDVKILLIDPKMVELAPYNGIPHLVAPVITDVKAATQSLKWAVNEMEDRYGKFVHEGVRNIEGYNKKMKQQGRMEEKMPFIVIVIDELADLMMTSPQDVEDSISRIAQKARACGIHLILATQRPSVDVITGLIKANIPTRIAFSVSSQVDSRTIIDVSGAEKLLGKGDMLFVENGASKSIRLQGPFVSDEEIERVTNYARSIAEPNYLFEQDELLEQVHVDEEEDELLQEVIDFVLNQNSASTSMIQRRFKIGYNRAARLIDTLEYRGIISGQNGSKPRDVLITQKQEEL</sequence>
<dbReference type="OrthoDB" id="9807790at2"/>
<reference evidence="9 10" key="1">
    <citation type="journal article" date="2016" name="Int. J. Syst. Evol. Microbiol.">
        <title>Oceanobacillus halophilus sp. nov., a novel moderately halophilic bacterium from a hypersaline lake.</title>
        <authorList>
            <person name="Amoozegar M.A."/>
            <person name="Bagheri M."/>
            <person name="Makhdoumi A."/>
            <person name="Nikou M.M."/>
            <person name="Fazeli S.A.S."/>
            <person name="Schumann P."/>
            <person name="Sproer C."/>
            <person name="Sanchez-Porro C."/>
            <person name="Ventosa A."/>
        </authorList>
    </citation>
    <scope>NUCLEOTIDE SEQUENCE [LARGE SCALE GENOMIC DNA]</scope>
    <source>
        <strain evidence="9 10">DSM 23996</strain>
    </source>
</reference>
<dbReference type="Gene3D" id="3.30.980.40">
    <property type="match status" value="1"/>
</dbReference>
<dbReference type="PANTHER" id="PTHR22683">
    <property type="entry name" value="SPORULATION PROTEIN RELATED"/>
    <property type="match status" value="1"/>
</dbReference>
<dbReference type="SUPFAM" id="SSF52540">
    <property type="entry name" value="P-loop containing nucleoside triphosphate hydrolases"/>
    <property type="match status" value="1"/>
</dbReference>
<evidence type="ECO:0000256" key="7">
    <source>
        <dbReference type="SAM" id="MobiDB-lite"/>
    </source>
</evidence>
<evidence type="ECO:0000259" key="8">
    <source>
        <dbReference type="PROSITE" id="PS50901"/>
    </source>
</evidence>
<feature type="compositionally biased region" description="Basic and acidic residues" evidence="7">
    <location>
        <begin position="237"/>
        <end position="256"/>
    </location>
</feature>
<evidence type="ECO:0000313" key="10">
    <source>
        <dbReference type="Proteomes" id="UP000269301"/>
    </source>
</evidence>
<evidence type="ECO:0000256" key="4">
    <source>
        <dbReference type="ARBA" id="ARBA00022840"/>
    </source>
</evidence>
<feature type="compositionally biased region" description="Acidic residues" evidence="7">
    <location>
        <begin position="340"/>
        <end position="349"/>
    </location>
</feature>
<dbReference type="InterPro" id="IPR050206">
    <property type="entry name" value="FtsK/SpoIIIE/SftA"/>
</dbReference>
<proteinExistence type="inferred from homology"/>
<evidence type="ECO:0000313" key="9">
    <source>
        <dbReference type="EMBL" id="RKQ30530.1"/>
    </source>
</evidence>
<comment type="caution">
    <text evidence="9">The sequence shown here is derived from an EMBL/GenBank/DDBJ whole genome shotgun (WGS) entry which is preliminary data.</text>
</comment>
<keyword evidence="2 6" id="KW-0547">Nucleotide-binding</keyword>
<dbReference type="InterPro" id="IPR003593">
    <property type="entry name" value="AAA+_ATPase"/>
</dbReference>
<dbReference type="EMBL" id="RBZP01000017">
    <property type="protein sequence ID" value="RKQ30530.1"/>
    <property type="molecule type" value="Genomic_DNA"/>
</dbReference>
<feature type="compositionally biased region" description="Basic and acidic residues" evidence="7">
    <location>
        <begin position="447"/>
        <end position="463"/>
    </location>
</feature>
<feature type="compositionally biased region" description="Basic and acidic residues" evidence="7">
    <location>
        <begin position="175"/>
        <end position="196"/>
    </location>
</feature>